<dbReference type="EC" id="6.1.1.7" evidence="12"/>
<dbReference type="FunFam" id="3.30.54.20:FF:000001">
    <property type="entry name" value="Alanine--tRNA ligase"/>
    <property type="match status" value="1"/>
</dbReference>
<comment type="domain">
    <text evidence="12">Consists of three domains; the N-terminal catalytic domain, the editing domain and the C-terminal C-Ala domain. The editing domain removes incorrectly charged amino acids, while the C-Ala domain, along with tRNA(Ala), serves as a bridge to cooperatively bring together the editing and aminoacylation centers thus stimulating deacylation of misacylated tRNAs.</text>
</comment>
<evidence type="ECO:0000256" key="3">
    <source>
        <dbReference type="ARBA" id="ARBA00022555"/>
    </source>
</evidence>
<dbReference type="InterPro" id="IPR002318">
    <property type="entry name" value="Ala-tRNA-lgiase_IIc"/>
</dbReference>
<accession>A0A6L3NHY0</accession>
<comment type="catalytic activity">
    <reaction evidence="12">
        <text>tRNA(Ala) + L-alanine + ATP = L-alanyl-tRNA(Ala) + AMP + diphosphate</text>
        <dbReference type="Rhea" id="RHEA:12540"/>
        <dbReference type="Rhea" id="RHEA-COMP:9657"/>
        <dbReference type="Rhea" id="RHEA-COMP:9923"/>
        <dbReference type="ChEBI" id="CHEBI:30616"/>
        <dbReference type="ChEBI" id="CHEBI:33019"/>
        <dbReference type="ChEBI" id="CHEBI:57972"/>
        <dbReference type="ChEBI" id="CHEBI:78442"/>
        <dbReference type="ChEBI" id="CHEBI:78497"/>
        <dbReference type="ChEBI" id="CHEBI:456215"/>
        <dbReference type="EC" id="6.1.1.7"/>
    </reaction>
</comment>
<evidence type="ECO:0000256" key="5">
    <source>
        <dbReference type="ARBA" id="ARBA00022723"/>
    </source>
</evidence>
<dbReference type="FunFam" id="3.30.930.10:FF:000004">
    <property type="entry name" value="Alanine--tRNA ligase"/>
    <property type="match status" value="1"/>
</dbReference>
<keyword evidence="9 12" id="KW-0694">RNA-binding</keyword>
<dbReference type="SUPFAM" id="SSF101353">
    <property type="entry name" value="Putative anticodon-binding domain of alanyl-tRNA synthetase (AlaRS)"/>
    <property type="match status" value="1"/>
</dbReference>
<dbReference type="NCBIfam" id="TIGR00344">
    <property type="entry name" value="alaS"/>
    <property type="match status" value="1"/>
</dbReference>
<name>A0A6L3NHY0_9BURK</name>
<dbReference type="FunFam" id="2.40.30.130:FF:000001">
    <property type="entry name" value="Alanine--tRNA ligase"/>
    <property type="match status" value="1"/>
</dbReference>
<dbReference type="InterPro" id="IPR018163">
    <property type="entry name" value="Thr/Ala-tRNA-synth_IIc_edit"/>
</dbReference>
<dbReference type="AlphaFoldDB" id="A0A6L3NHY0"/>
<dbReference type="GO" id="GO:0005524">
    <property type="term" value="F:ATP binding"/>
    <property type="evidence" value="ECO:0007669"/>
    <property type="project" value="UniProtKB-UniRule"/>
</dbReference>
<dbReference type="InterPro" id="IPR050058">
    <property type="entry name" value="Ala-tRNA_ligase"/>
</dbReference>
<dbReference type="EMBL" id="VZOL01000099">
    <property type="protein sequence ID" value="KAB0681734.1"/>
    <property type="molecule type" value="Genomic_DNA"/>
</dbReference>
<dbReference type="FunFam" id="3.10.310.40:FF:000001">
    <property type="entry name" value="Alanine--tRNA ligase"/>
    <property type="match status" value="1"/>
</dbReference>
<keyword evidence="8 12" id="KW-0067">ATP-binding</keyword>
<keyword evidence="6 12" id="KW-0547">Nucleotide-binding</keyword>
<dbReference type="InterPro" id="IPR012947">
    <property type="entry name" value="tRNA_SAD"/>
</dbReference>
<evidence type="ECO:0000313" key="13">
    <source>
        <dbReference type="EMBL" id="KAB0681734.1"/>
    </source>
</evidence>
<dbReference type="Gene3D" id="3.10.310.40">
    <property type="match status" value="1"/>
</dbReference>
<evidence type="ECO:0000256" key="2">
    <source>
        <dbReference type="ARBA" id="ARBA00008226"/>
    </source>
</evidence>
<evidence type="ECO:0000256" key="11">
    <source>
        <dbReference type="ARBA" id="ARBA00023146"/>
    </source>
</evidence>
<dbReference type="CDD" id="cd00673">
    <property type="entry name" value="AlaRS_core"/>
    <property type="match status" value="1"/>
</dbReference>
<dbReference type="InterPro" id="IPR018165">
    <property type="entry name" value="Ala-tRNA-synth_IIc_core"/>
</dbReference>
<dbReference type="GO" id="GO:0006419">
    <property type="term" value="P:alanyl-tRNA aminoacylation"/>
    <property type="evidence" value="ECO:0007669"/>
    <property type="project" value="UniProtKB-UniRule"/>
</dbReference>
<evidence type="ECO:0000256" key="9">
    <source>
        <dbReference type="ARBA" id="ARBA00022884"/>
    </source>
</evidence>
<gene>
    <name evidence="12 13" type="primary">alaS</name>
    <name evidence="13" type="ORF">F7R13_11050</name>
</gene>
<dbReference type="InterPro" id="IPR018164">
    <property type="entry name" value="Ala-tRNA-synth_IIc_N"/>
</dbReference>
<comment type="function">
    <text evidence="12">Catalyzes the attachment of alanine to tRNA(Ala) in a two-step reaction: alanine is first activated by ATP to form Ala-AMP and then transferred to the acceptor end of tRNA(Ala). Also edits incorrectly charged Ser-tRNA(Ala) and Gly-tRNA(Ala) via its editing domain.</text>
</comment>
<dbReference type="Gene3D" id="3.30.54.20">
    <property type="match status" value="1"/>
</dbReference>
<evidence type="ECO:0000256" key="4">
    <source>
        <dbReference type="ARBA" id="ARBA00022598"/>
    </source>
</evidence>
<keyword evidence="3 12" id="KW-0820">tRNA-binding</keyword>
<dbReference type="SUPFAM" id="SSF55681">
    <property type="entry name" value="Class II aaRS and biotin synthetases"/>
    <property type="match status" value="1"/>
</dbReference>
<comment type="caution">
    <text evidence="13">The sequence shown here is derived from an EMBL/GenBank/DDBJ whole genome shotgun (WGS) entry which is preliminary data.</text>
</comment>
<sequence>MKAAEIREKFLKFFESKGHTIVRSSSLVPGNDPTLMFTNSGMVQFKDVFLGTDPRPYSRATTAQRSVRAGGKHNDLENVGYTARHHTFFEMLGNFSFGDYFKHDAIKFAWELLTTVYMLPKEKLWVTVYQEDDEAYDIWAKEVGVPTERIIRIGDNKGARYASDNFWTMGDTGPCGPCTEIFYDHGPDVWGGPPGSPEEDGDRYIEIWNLVFMQFNRDAQGNMTRLPKQSVDTGMGLERLAAVLQHVHSNYEIDLFQNLIKAAARVTEISDLNNNSLKVIADHIRACSFLIVDGVIPGNEGRGYVLRRIVRRAIRHGYKLGRKGSFFHKLVADLVAEMGDAYPELKEAEQRVTDVLRQEEERFFETIEHGMSILEAALADVEAKGGKVLDGELAFKLHDTYGFPLDLTADVCRERGMTVDEPAFDDAMARQREQARAAGKFKATQGLEYSGAKTTFHGYEEIAFDDAKVVALYVDGSAVDEVKHGQDAVVVLDHTPFYAESGGQVGDQGVLANAATRFAVADTLKVQADVIGHHGTLEQGTLKVGDVLRAEIDAQRRARTQRNHSATHLMHKALREVLGAHVQQKGSLVDAEKTRFDFAHNAPMTDDEIRRVEQIVNNEILANAPGIVRVMPYDEAVKGGAMALFGEKYGDEVRVLDLGFSRELCGGTHVHRTGDIGLFKIVVEGGVAAGIRRVEAITGDNAVRYVQELDARINEAAAALKAQPSELTQRIAQVQDQVKSLEKELGALKSKLASSQGDELAQQAVEIGGVYVLAATLDGADAKTLRETVDKLKDKLKSAAIVLAAVEGGKVSLIAGVTQEASKKVKAGELVNFVAQQVGGKGGGRPDMAQAGGTEPANLPGALAGVKGWIEQRL</sequence>
<dbReference type="FunFam" id="3.30.980.10:FF:000004">
    <property type="entry name" value="Alanine--tRNA ligase, cytoplasmic"/>
    <property type="match status" value="1"/>
</dbReference>
<dbReference type="PANTHER" id="PTHR11777">
    <property type="entry name" value="ALANYL-TRNA SYNTHETASE"/>
    <property type="match status" value="1"/>
</dbReference>
<dbReference type="Proteomes" id="UP000473571">
    <property type="component" value="Unassembled WGS sequence"/>
</dbReference>
<dbReference type="Pfam" id="PF01411">
    <property type="entry name" value="tRNA-synt_2c"/>
    <property type="match status" value="1"/>
</dbReference>
<dbReference type="InterPro" id="IPR023033">
    <property type="entry name" value="Ala_tRNA_ligase_euk/bac"/>
</dbReference>
<feature type="binding site" evidence="12">
    <location>
        <position position="568"/>
    </location>
    <ligand>
        <name>Zn(2+)</name>
        <dbReference type="ChEBI" id="CHEBI:29105"/>
    </ligand>
</feature>
<keyword evidence="12" id="KW-0963">Cytoplasm</keyword>
<dbReference type="Pfam" id="PF02272">
    <property type="entry name" value="DHHA1"/>
    <property type="match status" value="1"/>
</dbReference>
<dbReference type="PANTHER" id="PTHR11777:SF9">
    <property type="entry name" value="ALANINE--TRNA LIGASE, CYTOPLASMIC"/>
    <property type="match status" value="1"/>
</dbReference>
<dbReference type="RefSeq" id="WP_060120389.1">
    <property type="nucleotide sequence ID" value="NZ_CABVPO010000002.1"/>
</dbReference>
<evidence type="ECO:0000313" key="14">
    <source>
        <dbReference type="Proteomes" id="UP000473571"/>
    </source>
</evidence>
<evidence type="ECO:0000256" key="7">
    <source>
        <dbReference type="ARBA" id="ARBA00022833"/>
    </source>
</evidence>
<dbReference type="Gene3D" id="3.30.980.10">
    <property type="entry name" value="Threonyl-trna Synthetase, Chain A, domain 2"/>
    <property type="match status" value="1"/>
</dbReference>
<dbReference type="SMART" id="SM00863">
    <property type="entry name" value="tRNA_SAD"/>
    <property type="match status" value="1"/>
</dbReference>
<evidence type="ECO:0000256" key="8">
    <source>
        <dbReference type="ARBA" id="ARBA00022840"/>
    </source>
</evidence>
<feature type="binding site" evidence="12">
    <location>
        <position position="669"/>
    </location>
    <ligand>
        <name>Zn(2+)</name>
        <dbReference type="ChEBI" id="CHEBI:29105"/>
    </ligand>
</feature>
<keyword evidence="11 12" id="KW-0030">Aminoacyl-tRNA synthetase</keyword>
<keyword evidence="10 12" id="KW-0648">Protein biosynthesis</keyword>
<dbReference type="GO" id="GO:0045892">
    <property type="term" value="P:negative regulation of DNA-templated transcription"/>
    <property type="evidence" value="ECO:0007669"/>
    <property type="project" value="TreeGrafter"/>
</dbReference>
<dbReference type="InterPro" id="IPR018162">
    <property type="entry name" value="Ala-tRNA-ligase_IIc_anticod-bd"/>
</dbReference>
<dbReference type="InterPro" id="IPR045864">
    <property type="entry name" value="aa-tRNA-synth_II/BPL/LPL"/>
</dbReference>
<evidence type="ECO:0000256" key="6">
    <source>
        <dbReference type="ARBA" id="ARBA00022741"/>
    </source>
</evidence>
<dbReference type="HAMAP" id="MF_00036_B">
    <property type="entry name" value="Ala_tRNA_synth_B"/>
    <property type="match status" value="1"/>
</dbReference>
<dbReference type="GO" id="GO:0002161">
    <property type="term" value="F:aminoacyl-tRNA deacylase activity"/>
    <property type="evidence" value="ECO:0007669"/>
    <property type="project" value="TreeGrafter"/>
</dbReference>
<dbReference type="Gene3D" id="6.10.250.550">
    <property type="match status" value="1"/>
</dbReference>
<dbReference type="PROSITE" id="PS50860">
    <property type="entry name" value="AA_TRNA_LIGASE_II_ALA"/>
    <property type="match status" value="1"/>
</dbReference>
<keyword evidence="7 12" id="KW-0862">Zinc</keyword>
<comment type="subcellular location">
    <subcellularLocation>
        <location evidence="1 12">Cytoplasm</location>
    </subcellularLocation>
</comment>
<comment type="similarity">
    <text evidence="2 12">Belongs to the class-II aminoacyl-tRNA synthetase family.</text>
</comment>
<dbReference type="InterPro" id="IPR003156">
    <property type="entry name" value="DHHA1_dom"/>
</dbReference>
<evidence type="ECO:0000256" key="12">
    <source>
        <dbReference type="HAMAP-Rule" id="MF_00036"/>
    </source>
</evidence>
<dbReference type="InterPro" id="IPR009000">
    <property type="entry name" value="Transl_B-barrel_sf"/>
</dbReference>
<dbReference type="Gene3D" id="3.30.930.10">
    <property type="entry name" value="Bira Bifunctional Protein, Domain 2"/>
    <property type="match status" value="1"/>
</dbReference>
<proteinExistence type="inferred from homology"/>
<dbReference type="PRINTS" id="PR00980">
    <property type="entry name" value="TRNASYNTHALA"/>
</dbReference>
<organism evidence="13 14">
    <name type="scientific">Burkholderia territorii</name>
    <dbReference type="NCBI Taxonomy" id="1503055"/>
    <lineage>
        <taxon>Bacteria</taxon>
        <taxon>Pseudomonadati</taxon>
        <taxon>Pseudomonadota</taxon>
        <taxon>Betaproteobacteria</taxon>
        <taxon>Burkholderiales</taxon>
        <taxon>Burkholderiaceae</taxon>
        <taxon>Burkholderia</taxon>
        <taxon>Burkholderia cepacia complex</taxon>
    </lineage>
</organism>
<dbReference type="Pfam" id="PF07973">
    <property type="entry name" value="tRNA_SAD"/>
    <property type="match status" value="1"/>
</dbReference>
<dbReference type="GO" id="GO:0005829">
    <property type="term" value="C:cytosol"/>
    <property type="evidence" value="ECO:0007669"/>
    <property type="project" value="TreeGrafter"/>
</dbReference>
<dbReference type="GO" id="GO:0008270">
    <property type="term" value="F:zinc ion binding"/>
    <property type="evidence" value="ECO:0007669"/>
    <property type="project" value="UniProtKB-UniRule"/>
</dbReference>
<reference evidence="13 14" key="1">
    <citation type="submission" date="2019-09" db="EMBL/GenBank/DDBJ databases">
        <title>Draft genome sequences of 48 bacterial type strains from the CCUG.</title>
        <authorList>
            <person name="Tunovic T."/>
            <person name="Pineiro-Iglesias B."/>
            <person name="Unosson C."/>
            <person name="Inganas E."/>
            <person name="Ohlen M."/>
            <person name="Cardew S."/>
            <person name="Jensie-Markopoulos S."/>
            <person name="Salva-Serra F."/>
            <person name="Jaen-Luchoro D."/>
            <person name="Karlsson R."/>
            <person name="Svensson-Stadler L."/>
            <person name="Chun J."/>
            <person name="Moore E."/>
        </authorList>
    </citation>
    <scope>NUCLEOTIDE SEQUENCE [LARGE SCALE GENOMIC DNA]</scope>
    <source>
        <strain evidence="13 14">CCUG 65687</strain>
    </source>
</reference>
<protein>
    <recommendedName>
        <fullName evidence="12">Alanine--tRNA ligase</fullName>
        <ecNumber evidence="12">6.1.1.7</ecNumber>
    </recommendedName>
    <alternativeName>
        <fullName evidence="12">Alanyl-tRNA synthetase</fullName>
        <shortName evidence="12">AlaRS</shortName>
    </alternativeName>
</protein>
<evidence type="ECO:0000256" key="1">
    <source>
        <dbReference type="ARBA" id="ARBA00004496"/>
    </source>
</evidence>
<dbReference type="SUPFAM" id="SSF55186">
    <property type="entry name" value="ThrRS/AlaRS common domain"/>
    <property type="match status" value="1"/>
</dbReference>
<evidence type="ECO:0000256" key="10">
    <source>
        <dbReference type="ARBA" id="ARBA00022917"/>
    </source>
</evidence>
<keyword evidence="4 12" id="KW-0436">Ligase</keyword>
<feature type="binding site" evidence="12">
    <location>
        <position position="665"/>
    </location>
    <ligand>
        <name>Zn(2+)</name>
        <dbReference type="ChEBI" id="CHEBI:29105"/>
    </ligand>
</feature>
<dbReference type="SUPFAM" id="SSF50447">
    <property type="entry name" value="Translation proteins"/>
    <property type="match status" value="1"/>
</dbReference>
<dbReference type="GO" id="GO:0004813">
    <property type="term" value="F:alanine-tRNA ligase activity"/>
    <property type="evidence" value="ECO:0007669"/>
    <property type="project" value="UniProtKB-UniRule"/>
</dbReference>
<dbReference type="Gene3D" id="2.40.30.130">
    <property type="match status" value="1"/>
</dbReference>
<feature type="binding site" evidence="12">
    <location>
        <position position="564"/>
    </location>
    <ligand>
        <name>Zn(2+)</name>
        <dbReference type="ChEBI" id="CHEBI:29105"/>
    </ligand>
</feature>
<dbReference type="GO" id="GO:0000049">
    <property type="term" value="F:tRNA binding"/>
    <property type="evidence" value="ECO:0007669"/>
    <property type="project" value="UniProtKB-KW"/>
</dbReference>
<keyword evidence="5 12" id="KW-0479">Metal-binding</keyword>
<comment type="cofactor">
    <cofactor evidence="12">
        <name>Zn(2+)</name>
        <dbReference type="ChEBI" id="CHEBI:29105"/>
    </cofactor>
    <text evidence="12">Binds 1 zinc ion per subunit.</text>
</comment>